<comment type="caution">
    <text evidence="1">The sequence shown here is derived from an EMBL/GenBank/DDBJ whole genome shotgun (WGS) entry which is preliminary data.</text>
</comment>
<dbReference type="Proteomes" id="UP000193719">
    <property type="component" value="Unassembled WGS sequence"/>
</dbReference>
<dbReference type="Pfam" id="PF09808">
    <property type="entry name" value="SNAPC1"/>
    <property type="match status" value="1"/>
</dbReference>
<dbReference type="GO" id="GO:0019185">
    <property type="term" value="C:snRNA-activating protein complex"/>
    <property type="evidence" value="ECO:0007669"/>
    <property type="project" value="TreeGrafter"/>
</dbReference>
<reference evidence="1 2" key="2">
    <citation type="submission" date="2016-08" db="EMBL/GenBank/DDBJ databases">
        <title>Pervasive Adenine N6-methylation of Active Genes in Fungi.</title>
        <authorList>
            <consortium name="DOE Joint Genome Institute"/>
            <person name="Mondo S.J."/>
            <person name="Dannebaum R.O."/>
            <person name="Kuo R.C."/>
            <person name="Labutti K."/>
            <person name="Haridas S."/>
            <person name="Kuo A."/>
            <person name="Salamov A."/>
            <person name="Ahrendt S.R."/>
            <person name="Lipzen A."/>
            <person name="Sullivan W."/>
            <person name="Andreopoulos W.B."/>
            <person name="Clum A."/>
            <person name="Lindquist E."/>
            <person name="Daum C."/>
            <person name="Ramamoorthy G.K."/>
            <person name="Gryganskyi A."/>
            <person name="Culley D."/>
            <person name="Magnuson J.K."/>
            <person name="James T.Y."/>
            <person name="O'Malley M.A."/>
            <person name="Stajich J.E."/>
            <person name="Spatafora J.W."/>
            <person name="Visel A."/>
            <person name="Grigoriev I.V."/>
        </authorList>
    </citation>
    <scope>NUCLEOTIDE SEQUENCE [LARGE SCALE GENOMIC DNA]</scope>
    <source>
        <strain evidence="2">finn</strain>
    </source>
</reference>
<keyword evidence="2" id="KW-1185">Reference proteome</keyword>
<dbReference type="AlphaFoldDB" id="A0A1Y1UV63"/>
<organism evidence="1 2">
    <name type="scientific">Piromyces finnis</name>
    <dbReference type="NCBI Taxonomy" id="1754191"/>
    <lineage>
        <taxon>Eukaryota</taxon>
        <taxon>Fungi</taxon>
        <taxon>Fungi incertae sedis</taxon>
        <taxon>Chytridiomycota</taxon>
        <taxon>Chytridiomycota incertae sedis</taxon>
        <taxon>Neocallimastigomycetes</taxon>
        <taxon>Neocallimastigales</taxon>
        <taxon>Neocallimastigaceae</taxon>
        <taxon>Piromyces</taxon>
    </lineage>
</organism>
<dbReference type="GO" id="GO:0042796">
    <property type="term" value="P:snRNA transcription by RNA polymerase III"/>
    <property type="evidence" value="ECO:0007669"/>
    <property type="project" value="TreeGrafter"/>
</dbReference>
<proteinExistence type="predicted"/>
<dbReference type="STRING" id="1754191.A0A1Y1UV63"/>
<name>A0A1Y1UV63_9FUNG</name>
<protein>
    <submittedName>
        <fullName evidence="1">Uncharacterized protein</fullName>
    </submittedName>
</protein>
<dbReference type="PANTHER" id="PTHR15131">
    <property type="entry name" value="SMALL NUCLEAR RNA ACTIVATING COMPLEX, POLYPEPTIDE 1"/>
    <property type="match status" value="1"/>
</dbReference>
<reference evidence="1 2" key="1">
    <citation type="submission" date="2016-08" db="EMBL/GenBank/DDBJ databases">
        <title>Genomes of anaerobic fungi encode conserved fungal cellulosomes for biomass hydrolysis.</title>
        <authorList>
            <consortium name="DOE Joint Genome Institute"/>
            <person name="Haitjema C.H."/>
            <person name="Gilmore S.P."/>
            <person name="Henske J.K."/>
            <person name="Solomon K.V."/>
            <person name="De Groot R."/>
            <person name="Kuo A."/>
            <person name="Mondo S.J."/>
            <person name="Salamov A.A."/>
            <person name="Labutti K."/>
            <person name="Zhao Z."/>
            <person name="Chiniquy J."/>
            <person name="Barry K."/>
            <person name="Brewer H.M."/>
            <person name="Purvine S.O."/>
            <person name="Wright A.T."/>
            <person name="Boxma B."/>
            <person name="Van Alen T."/>
            <person name="Hackstein J.H."/>
            <person name="Baker S.E."/>
            <person name="Grigoriev I.V."/>
            <person name="O'Malley M.A."/>
        </authorList>
    </citation>
    <scope>NUCLEOTIDE SEQUENCE [LARGE SCALE GENOMIC DNA]</scope>
    <source>
        <strain evidence="2">finn</strain>
    </source>
</reference>
<evidence type="ECO:0000313" key="1">
    <source>
        <dbReference type="EMBL" id="ORX41919.1"/>
    </source>
</evidence>
<evidence type="ECO:0000313" key="2">
    <source>
        <dbReference type="Proteomes" id="UP000193719"/>
    </source>
</evidence>
<gene>
    <name evidence="1" type="ORF">BCR36DRAFT_363385</name>
</gene>
<dbReference type="GO" id="GO:0043565">
    <property type="term" value="F:sequence-specific DNA binding"/>
    <property type="evidence" value="ECO:0007669"/>
    <property type="project" value="TreeGrafter"/>
</dbReference>
<accession>A0A1Y1UV63</accession>
<dbReference type="GO" id="GO:0042795">
    <property type="term" value="P:snRNA transcription by RNA polymerase II"/>
    <property type="evidence" value="ECO:0007669"/>
    <property type="project" value="TreeGrafter"/>
</dbReference>
<dbReference type="EMBL" id="MCFH01000075">
    <property type="protein sequence ID" value="ORX41919.1"/>
    <property type="molecule type" value="Genomic_DNA"/>
</dbReference>
<dbReference type="OrthoDB" id="20127at2759"/>
<dbReference type="PANTHER" id="PTHR15131:SF3">
    <property type="entry name" value="SNRNA-ACTIVATING PROTEIN COMPLEX SUBUNIT 1"/>
    <property type="match status" value="1"/>
</dbReference>
<sequence>MSIISSNTTSTTNVTNKIIYGPPSLVIGDIAIEKKAIENDLRYLLQEFIKLKSLKFKDFVNLWEELDFTLIQFICTDKNYRNKYLMGLYEIPISYLIQFNNAYMDIGNLYILYMLYYTQPNAFPKVLIKITQYVWIKLCNINEWAKKHNLYDTMYIFYKMKYDQIFEFVAYCKGQEGLEFTKK</sequence>
<dbReference type="InterPro" id="IPR019188">
    <property type="entry name" value="SNAPC1"/>
</dbReference>